<gene>
    <name evidence="9" type="ORF">UFOPK1722_00975</name>
</gene>
<proteinExistence type="inferred from homology"/>
<evidence type="ECO:0000259" key="8">
    <source>
        <dbReference type="Pfam" id="PF00881"/>
    </source>
</evidence>
<evidence type="ECO:0000256" key="1">
    <source>
        <dbReference type="ARBA" id="ARBA00001917"/>
    </source>
</evidence>
<dbReference type="Gene3D" id="3.40.109.10">
    <property type="entry name" value="NADH Oxidase"/>
    <property type="match status" value="1"/>
</dbReference>
<dbReference type="AlphaFoldDB" id="A0A6J6EVL1"/>
<dbReference type="InterPro" id="IPR052530">
    <property type="entry name" value="NAD(P)H_nitroreductase"/>
</dbReference>
<dbReference type="PANTHER" id="PTHR43821:SF1">
    <property type="entry name" value="NAD(P)H NITROREDUCTASE YDJA-RELATED"/>
    <property type="match status" value="1"/>
</dbReference>
<evidence type="ECO:0000256" key="7">
    <source>
        <dbReference type="ARBA" id="ARBA00023027"/>
    </source>
</evidence>
<reference evidence="9" key="1">
    <citation type="submission" date="2020-05" db="EMBL/GenBank/DDBJ databases">
        <authorList>
            <person name="Chiriac C."/>
            <person name="Salcher M."/>
            <person name="Ghai R."/>
            <person name="Kavagutti S V."/>
        </authorList>
    </citation>
    <scope>NUCLEOTIDE SEQUENCE</scope>
</reference>
<keyword evidence="7" id="KW-0520">NAD</keyword>
<dbReference type="InterPro" id="IPR000415">
    <property type="entry name" value="Nitroreductase-like"/>
</dbReference>
<dbReference type="InterPro" id="IPR029479">
    <property type="entry name" value="Nitroreductase"/>
</dbReference>
<keyword evidence="5" id="KW-0521">NADP</keyword>
<dbReference type="Pfam" id="PF00881">
    <property type="entry name" value="Nitroreductase"/>
    <property type="match status" value="1"/>
</dbReference>
<dbReference type="PANTHER" id="PTHR43821">
    <property type="entry name" value="NAD(P)H NITROREDUCTASE YDJA-RELATED"/>
    <property type="match status" value="1"/>
</dbReference>
<evidence type="ECO:0000313" key="9">
    <source>
        <dbReference type="EMBL" id="CAB4580226.1"/>
    </source>
</evidence>
<keyword evidence="6" id="KW-0560">Oxidoreductase</keyword>
<protein>
    <submittedName>
        <fullName evidence="9">Unannotated protein</fullName>
    </submittedName>
</protein>
<feature type="domain" description="Nitroreductase" evidence="8">
    <location>
        <begin position="12"/>
        <end position="167"/>
    </location>
</feature>
<evidence type="ECO:0000256" key="2">
    <source>
        <dbReference type="ARBA" id="ARBA00007118"/>
    </source>
</evidence>
<sequence>MSGDRPDIDDVIRARRTNMFVDRERTLDDVVIHELCELATWAPNHKRTWPWRFASVTGAGRSRLGRVVSNAMAAHGDDPNKVAKALTKYERTPNILIVGSIVGDTDDRTAENRDAVAAACQNLMLAATARGIATYWGSCPRGSHDAVAGFAGFDPGTHIVGIFYMGHEAETMETPARPAPLIARISD</sequence>
<dbReference type="SUPFAM" id="SSF55469">
    <property type="entry name" value="FMN-dependent nitroreductase-like"/>
    <property type="match status" value="1"/>
</dbReference>
<evidence type="ECO:0000256" key="3">
    <source>
        <dbReference type="ARBA" id="ARBA00022630"/>
    </source>
</evidence>
<evidence type="ECO:0000256" key="6">
    <source>
        <dbReference type="ARBA" id="ARBA00023002"/>
    </source>
</evidence>
<dbReference type="CDD" id="cd02135">
    <property type="entry name" value="YdjA-like"/>
    <property type="match status" value="1"/>
</dbReference>
<evidence type="ECO:0000256" key="5">
    <source>
        <dbReference type="ARBA" id="ARBA00022857"/>
    </source>
</evidence>
<keyword evidence="3" id="KW-0285">Flavoprotein</keyword>
<comment type="cofactor">
    <cofactor evidence="1">
        <name>FMN</name>
        <dbReference type="ChEBI" id="CHEBI:58210"/>
    </cofactor>
</comment>
<accession>A0A6J6EVL1</accession>
<evidence type="ECO:0000256" key="4">
    <source>
        <dbReference type="ARBA" id="ARBA00022643"/>
    </source>
</evidence>
<name>A0A6J6EVL1_9ZZZZ</name>
<organism evidence="9">
    <name type="scientific">freshwater metagenome</name>
    <dbReference type="NCBI Taxonomy" id="449393"/>
    <lineage>
        <taxon>unclassified sequences</taxon>
        <taxon>metagenomes</taxon>
        <taxon>ecological metagenomes</taxon>
    </lineage>
</organism>
<dbReference type="InterPro" id="IPR026021">
    <property type="entry name" value="YdjA-like"/>
</dbReference>
<comment type="similarity">
    <text evidence="2">Belongs to the nitroreductase family.</text>
</comment>
<dbReference type="EMBL" id="CAEZTS010000077">
    <property type="protein sequence ID" value="CAB4580226.1"/>
    <property type="molecule type" value="Genomic_DNA"/>
</dbReference>
<dbReference type="GO" id="GO:0016491">
    <property type="term" value="F:oxidoreductase activity"/>
    <property type="evidence" value="ECO:0007669"/>
    <property type="project" value="UniProtKB-KW"/>
</dbReference>
<keyword evidence="4" id="KW-0288">FMN</keyword>